<feature type="domain" description="Transcription regulator TrmB N-terminal" evidence="1">
    <location>
        <begin position="12"/>
        <end position="78"/>
    </location>
</feature>
<dbReference type="Pfam" id="PF01978">
    <property type="entry name" value="TrmB"/>
    <property type="match status" value="1"/>
</dbReference>
<dbReference type="PANTHER" id="PTHR34293:SF1">
    <property type="entry name" value="HTH-TYPE TRANSCRIPTIONAL REGULATOR TRMBL2"/>
    <property type="match status" value="1"/>
</dbReference>
<evidence type="ECO:0000259" key="1">
    <source>
        <dbReference type="Pfam" id="PF01978"/>
    </source>
</evidence>
<dbReference type="InterPro" id="IPR051797">
    <property type="entry name" value="TrmB-like"/>
</dbReference>
<dbReference type="InterPro" id="IPR002831">
    <property type="entry name" value="Tscrpt_reg_TrmB_N"/>
</dbReference>
<dbReference type="SUPFAM" id="SSF46785">
    <property type="entry name" value="Winged helix' DNA-binding domain"/>
    <property type="match status" value="1"/>
</dbReference>
<dbReference type="InterPro" id="IPR036388">
    <property type="entry name" value="WH-like_DNA-bd_sf"/>
</dbReference>
<organism evidence="2 3">
    <name type="scientific">Marine Group III euryarchaeote CG-Bathy2</name>
    <dbReference type="NCBI Taxonomy" id="1889002"/>
    <lineage>
        <taxon>Archaea</taxon>
        <taxon>Methanobacteriati</taxon>
        <taxon>Thermoplasmatota</taxon>
        <taxon>Thermoplasmata</taxon>
        <taxon>Candidatus Thermoprofundales</taxon>
    </lineage>
</organism>
<comment type="caution">
    <text evidence="2">The sequence shown here is derived from an EMBL/GenBank/DDBJ whole genome shotgun (WGS) entry which is preliminary data.</text>
</comment>
<protein>
    <recommendedName>
        <fullName evidence="1">Transcription regulator TrmB N-terminal domain-containing protein</fullName>
    </recommendedName>
</protein>
<proteinExistence type="predicted"/>
<accession>A0A1J5TH62</accession>
<name>A0A1J5TH62_9ARCH</name>
<dbReference type="PANTHER" id="PTHR34293">
    <property type="entry name" value="HTH-TYPE TRANSCRIPTIONAL REGULATOR TRMBL2"/>
    <property type="match status" value="1"/>
</dbReference>
<gene>
    <name evidence="2" type="ORF">BEU05_00595</name>
</gene>
<dbReference type="Proteomes" id="UP000182853">
    <property type="component" value="Unassembled WGS sequence"/>
</dbReference>
<dbReference type="AlphaFoldDB" id="A0A1J5TH62"/>
<reference evidence="2 3" key="1">
    <citation type="submission" date="2016-08" db="EMBL/GenBank/DDBJ databases">
        <title>New Insights into Marine Group III Euryarchaeota, from dark to light.</title>
        <authorList>
            <person name="Haro-Moreno J.M."/>
            <person name="Rodriguez-Valera F."/>
            <person name="Lopez-Garcia P."/>
            <person name="Moreira D."/>
            <person name="Martin-Cuadrado A.B."/>
        </authorList>
    </citation>
    <scope>NUCLEOTIDE SEQUENCE [LARGE SCALE GENOMIC DNA]</scope>
    <source>
        <strain evidence="2">CG-Bathy2</strain>
    </source>
</reference>
<evidence type="ECO:0000313" key="2">
    <source>
        <dbReference type="EMBL" id="OIR13052.1"/>
    </source>
</evidence>
<dbReference type="Gene3D" id="1.10.10.10">
    <property type="entry name" value="Winged helix-like DNA-binding domain superfamily/Winged helix DNA-binding domain"/>
    <property type="match status" value="1"/>
</dbReference>
<dbReference type="EMBL" id="MIYT01000001">
    <property type="protein sequence ID" value="OIR13052.1"/>
    <property type="molecule type" value="Genomic_DNA"/>
</dbReference>
<sequence length="248" mass="27123">MDTTPHRPDAVLHTLGLSEGEAEVYRLLLRAGEASVGDISRGCAFSRARIYGILDNLAARGAAHQVLEHPRTYAPENPRRLAELRLREVEAACAAAEETLIPLYETQERSYTESVTVRDMGVFQQVEEMCLRATESIDGIAAFLPSAIPDSLCRALASGSRAGVRVRLLFPLGEAPLDLARLPGKYEIRRAATPAAGMFIIDQAELLIGGLEKPESTTHLLGLWLHHEELARLSGQIFETLFEAGEPL</sequence>
<dbReference type="InterPro" id="IPR036390">
    <property type="entry name" value="WH_DNA-bd_sf"/>
</dbReference>
<evidence type="ECO:0000313" key="3">
    <source>
        <dbReference type="Proteomes" id="UP000182853"/>
    </source>
</evidence>